<evidence type="ECO:0000256" key="3">
    <source>
        <dbReference type="ARBA" id="ARBA00022448"/>
    </source>
</evidence>
<name>A0A1D1VEZ0_RAMVA</name>
<gene>
    <name evidence="14" type="primary">RvY_11091-1</name>
    <name evidence="14" type="synonym">RvY_11091.1</name>
    <name evidence="14" type="ORF">RvY_11091</name>
</gene>
<accession>A0A1D1VEZ0</accession>
<keyword evidence="9" id="KW-0406">Ion transport</keyword>
<evidence type="ECO:0000256" key="1">
    <source>
        <dbReference type="ARBA" id="ARBA00004448"/>
    </source>
</evidence>
<evidence type="ECO:0000313" key="14">
    <source>
        <dbReference type="EMBL" id="GAV00207.1"/>
    </source>
</evidence>
<keyword evidence="7" id="KW-1133">Transmembrane helix</keyword>
<dbReference type="EMBL" id="BDGG01000006">
    <property type="protein sequence ID" value="GAV00207.1"/>
    <property type="molecule type" value="Genomic_DNA"/>
</dbReference>
<feature type="repeat" description="Solcar" evidence="12">
    <location>
        <begin position="145"/>
        <end position="229"/>
    </location>
</feature>
<comment type="subcellular location">
    <subcellularLocation>
        <location evidence="1">Mitochondrion inner membrane</location>
        <topology evidence="1">Multi-pass membrane protein</topology>
    </subcellularLocation>
</comment>
<evidence type="ECO:0000256" key="4">
    <source>
        <dbReference type="ARBA" id="ARBA00022496"/>
    </source>
</evidence>
<keyword evidence="4" id="KW-0410">Iron transport</keyword>
<organism evidence="14 15">
    <name type="scientific">Ramazzottius varieornatus</name>
    <name type="common">Water bear</name>
    <name type="synonym">Tardigrade</name>
    <dbReference type="NCBI Taxonomy" id="947166"/>
    <lineage>
        <taxon>Eukaryota</taxon>
        <taxon>Metazoa</taxon>
        <taxon>Ecdysozoa</taxon>
        <taxon>Tardigrada</taxon>
        <taxon>Eutardigrada</taxon>
        <taxon>Parachela</taxon>
        <taxon>Hypsibioidea</taxon>
        <taxon>Ramazzottiidae</taxon>
        <taxon>Ramazzottius</taxon>
    </lineage>
</organism>
<keyword evidence="8" id="KW-0408">Iron</keyword>
<dbReference type="PROSITE" id="PS50920">
    <property type="entry name" value="SOLCAR"/>
    <property type="match status" value="3"/>
</dbReference>
<keyword evidence="15" id="KW-1185">Reference proteome</keyword>
<dbReference type="FunFam" id="1.50.40.10:FF:000029">
    <property type="entry name" value="Solute carrier family 25 member 28"/>
    <property type="match status" value="1"/>
</dbReference>
<feature type="repeat" description="Solcar" evidence="12">
    <location>
        <begin position="236"/>
        <end position="329"/>
    </location>
</feature>
<keyword evidence="5 12" id="KW-0812">Transmembrane</keyword>
<dbReference type="OrthoDB" id="43906at2759"/>
<reference evidence="14 15" key="1">
    <citation type="journal article" date="2016" name="Nat. Commun.">
        <title>Extremotolerant tardigrade genome and improved radiotolerance of human cultured cells by tardigrade-unique protein.</title>
        <authorList>
            <person name="Hashimoto T."/>
            <person name="Horikawa D.D."/>
            <person name="Saito Y."/>
            <person name="Kuwahara H."/>
            <person name="Kozuka-Hata H."/>
            <person name="Shin-I T."/>
            <person name="Minakuchi Y."/>
            <person name="Ohishi K."/>
            <person name="Motoyama A."/>
            <person name="Aizu T."/>
            <person name="Enomoto A."/>
            <person name="Kondo K."/>
            <person name="Tanaka S."/>
            <person name="Hara Y."/>
            <person name="Koshikawa S."/>
            <person name="Sagara H."/>
            <person name="Miura T."/>
            <person name="Yokobori S."/>
            <person name="Miyagawa K."/>
            <person name="Suzuki Y."/>
            <person name="Kubo T."/>
            <person name="Oyama M."/>
            <person name="Kohara Y."/>
            <person name="Fujiyama A."/>
            <person name="Arakawa K."/>
            <person name="Katayama T."/>
            <person name="Toyoda A."/>
            <person name="Kunieda T."/>
        </authorList>
    </citation>
    <scope>NUCLEOTIDE SEQUENCE [LARGE SCALE GENOMIC DNA]</scope>
    <source>
        <strain evidence="14 15">YOKOZUNA-1</strain>
    </source>
</reference>
<dbReference type="SUPFAM" id="SSF103506">
    <property type="entry name" value="Mitochondrial carrier"/>
    <property type="match status" value="1"/>
</dbReference>
<proteinExistence type="inferred from homology"/>
<dbReference type="GO" id="GO:0005743">
    <property type="term" value="C:mitochondrial inner membrane"/>
    <property type="evidence" value="ECO:0007669"/>
    <property type="project" value="UniProtKB-SubCell"/>
</dbReference>
<evidence type="ECO:0000256" key="11">
    <source>
        <dbReference type="ARBA" id="ARBA00023136"/>
    </source>
</evidence>
<dbReference type="STRING" id="947166.A0A1D1VEZ0"/>
<keyword evidence="11 12" id="KW-0472">Membrane</keyword>
<dbReference type="PANTHER" id="PTHR45758">
    <property type="entry name" value="MITOFERRIN-1-RELATED"/>
    <property type="match status" value="1"/>
</dbReference>
<evidence type="ECO:0000313" key="15">
    <source>
        <dbReference type="Proteomes" id="UP000186922"/>
    </source>
</evidence>
<evidence type="ECO:0000256" key="9">
    <source>
        <dbReference type="ARBA" id="ARBA00023065"/>
    </source>
</evidence>
<sequence>MSSTTSTALPGAVLRNPLGSLSWETGPAVTGFVAHGTDALELTDYEALPPTVSTGTHMMAGAMAGIMEHCVMYPIDSVKTRMQSLRVRTAYRGPVDALFKMVSTEGVLRPVRGIQAVFMGAGPAHAMFFACYESSKDVLEAKLGHGPLAHALAGSAAAVFHDAVMNPAEVVKQRMQMFSSPYRNCTQCFMDIWRKEGPGAFYRSYFTQLTMNIPFQGLHFMIYEVMQDSMNPTRRYDPRSHVVSGAVAGAIAAAFTTPLDVCKTLLNTQELCAFNQDSSKAVRGLPQAIKAIYRCCGFRGYFQGLQARVIFQMPSTAISWSVYEFFKYFVAKQSNAPSS</sequence>
<evidence type="ECO:0000256" key="12">
    <source>
        <dbReference type="PROSITE-ProRule" id="PRU00282"/>
    </source>
</evidence>
<dbReference type="InterPro" id="IPR018108">
    <property type="entry name" value="MCP_transmembrane"/>
</dbReference>
<dbReference type="AlphaFoldDB" id="A0A1D1VEZ0"/>
<feature type="repeat" description="Solcar" evidence="12">
    <location>
        <begin position="52"/>
        <end position="138"/>
    </location>
</feature>
<keyword evidence="3 13" id="KW-0813">Transport</keyword>
<evidence type="ECO:0000256" key="6">
    <source>
        <dbReference type="ARBA" id="ARBA00022792"/>
    </source>
</evidence>
<dbReference type="Proteomes" id="UP000186922">
    <property type="component" value="Unassembled WGS sequence"/>
</dbReference>
<evidence type="ECO:0000256" key="5">
    <source>
        <dbReference type="ARBA" id="ARBA00022692"/>
    </source>
</evidence>
<dbReference type="Pfam" id="PF00153">
    <property type="entry name" value="Mito_carr"/>
    <property type="match status" value="3"/>
</dbReference>
<comment type="similarity">
    <text evidence="2 13">Belongs to the mitochondrial carrier (TC 2.A.29) family.</text>
</comment>
<dbReference type="GO" id="GO:0015093">
    <property type="term" value="F:ferrous iron transmembrane transporter activity"/>
    <property type="evidence" value="ECO:0007669"/>
    <property type="project" value="TreeGrafter"/>
</dbReference>
<evidence type="ECO:0000256" key="7">
    <source>
        <dbReference type="ARBA" id="ARBA00022989"/>
    </source>
</evidence>
<evidence type="ECO:0000256" key="13">
    <source>
        <dbReference type="RuleBase" id="RU000488"/>
    </source>
</evidence>
<keyword evidence="10" id="KW-0496">Mitochondrion</keyword>
<comment type="caution">
    <text evidence="14">The sequence shown here is derived from an EMBL/GenBank/DDBJ whole genome shotgun (WGS) entry which is preliminary data.</text>
</comment>
<dbReference type="PANTHER" id="PTHR45758:SF20">
    <property type="entry name" value="MITOFERRIN-2"/>
    <property type="match status" value="1"/>
</dbReference>
<evidence type="ECO:0000256" key="10">
    <source>
        <dbReference type="ARBA" id="ARBA00023128"/>
    </source>
</evidence>
<dbReference type="Gene3D" id="1.50.40.10">
    <property type="entry name" value="Mitochondrial carrier domain"/>
    <property type="match status" value="2"/>
</dbReference>
<dbReference type="GO" id="GO:0048250">
    <property type="term" value="P:iron import into the mitochondrion"/>
    <property type="evidence" value="ECO:0007669"/>
    <property type="project" value="TreeGrafter"/>
</dbReference>
<evidence type="ECO:0000256" key="8">
    <source>
        <dbReference type="ARBA" id="ARBA00023004"/>
    </source>
</evidence>
<keyword evidence="6" id="KW-0999">Mitochondrion inner membrane</keyword>
<evidence type="ECO:0000256" key="2">
    <source>
        <dbReference type="ARBA" id="ARBA00006375"/>
    </source>
</evidence>
<protein>
    <submittedName>
        <fullName evidence="14">Uncharacterized protein</fullName>
    </submittedName>
</protein>
<dbReference type="InterPro" id="IPR023395">
    <property type="entry name" value="MCP_dom_sf"/>
</dbReference>